<keyword evidence="7" id="KW-1185">Reference proteome</keyword>
<evidence type="ECO:0000313" key="6">
    <source>
        <dbReference type="EMBL" id="SEL25626.1"/>
    </source>
</evidence>
<feature type="transmembrane region" description="Helical" evidence="5">
    <location>
        <begin position="71"/>
        <end position="99"/>
    </location>
</feature>
<dbReference type="GO" id="GO:0016020">
    <property type="term" value="C:membrane"/>
    <property type="evidence" value="ECO:0007669"/>
    <property type="project" value="UniProtKB-SubCell"/>
</dbReference>
<dbReference type="PANTHER" id="PTHR36926:SF1">
    <property type="entry name" value="COLICIN V PRODUCTION PROTEIN"/>
    <property type="match status" value="1"/>
</dbReference>
<feature type="transmembrane region" description="Helical" evidence="5">
    <location>
        <begin position="31"/>
        <end position="51"/>
    </location>
</feature>
<reference evidence="6 7" key="1">
    <citation type="submission" date="2016-10" db="EMBL/GenBank/DDBJ databases">
        <authorList>
            <person name="de Groot N.N."/>
        </authorList>
    </citation>
    <scope>NUCLEOTIDE SEQUENCE [LARGE SCALE GENOMIC DNA]</scope>
    <source>
        <strain evidence="6 7">DSM 14858</strain>
    </source>
</reference>
<proteinExistence type="predicted"/>
<feature type="transmembrane region" description="Helical" evidence="5">
    <location>
        <begin position="111"/>
        <end position="131"/>
    </location>
</feature>
<dbReference type="PANTHER" id="PTHR36926">
    <property type="entry name" value="COLICIN V PRODUCTION PROTEIN"/>
    <property type="match status" value="1"/>
</dbReference>
<dbReference type="GO" id="GO:0009403">
    <property type="term" value="P:toxin biosynthetic process"/>
    <property type="evidence" value="ECO:0007669"/>
    <property type="project" value="InterPro"/>
</dbReference>
<keyword evidence="4 5" id="KW-0472">Membrane</keyword>
<comment type="subcellular location">
    <subcellularLocation>
        <location evidence="1">Membrane</location>
        <topology evidence="1">Multi-pass membrane protein</topology>
    </subcellularLocation>
</comment>
<accession>A0A1H7NQ90</accession>
<dbReference type="STRING" id="188906.SAMN04488526_2273"/>
<evidence type="ECO:0000256" key="5">
    <source>
        <dbReference type="SAM" id="Phobius"/>
    </source>
</evidence>
<dbReference type="Proteomes" id="UP000199283">
    <property type="component" value="Unassembled WGS sequence"/>
</dbReference>
<evidence type="ECO:0000256" key="2">
    <source>
        <dbReference type="ARBA" id="ARBA00022692"/>
    </source>
</evidence>
<protein>
    <submittedName>
        <fullName evidence="6">Membrane protein required for colicin V production</fullName>
    </submittedName>
</protein>
<feature type="transmembrane region" description="Helical" evidence="5">
    <location>
        <begin position="6"/>
        <end position="24"/>
    </location>
</feature>
<evidence type="ECO:0000256" key="4">
    <source>
        <dbReference type="ARBA" id="ARBA00023136"/>
    </source>
</evidence>
<dbReference type="InterPro" id="IPR052719">
    <property type="entry name" value="CvpA-like"/>
</dbReference>
<gene>
    <name evidence="6" type="ORF">SAMN04488526_2273</name>
</gene>
<dbReference type="RefSeq" id="WP_092762860.1">
    <property type="nucleotide sequence ID" value="NZ_FNZQ01000004.1"/>
</dbReference>
<evidence type="ECO:0000256" key="3">
    <source>
        <dbReference type="ARBA" id="ARBA00022989"/>
    </source>
</evidence>
<organism evidence="6 7">
    <name type="scientific">Jannaschia helgolandensis</name>
    <dbReference type="NCBI Taxonomy" id="188906"/>
    <lineage>
        <taxon>Bacteria</taxon>
        <taxon>Pseudomonadati</taxon>
        <taxon>Pseudomonadota</taxon>
        <taxon>Alphaproteobacteria</taxon>
        <taxon>Rhodobacterales</taxon>
        <taxon>Roseobacteraceae</taxon>
        <taxon>Jannaschia</taxon>
    </lineage>
</organism>
<dbReference type="Pfam" id="PF02674">
    <property type="entry name" value="Colicin_V"/>
    <property type="match status" value="1"/>
</dbReference>
<keyword evidence="2 5" id="KW-0812">Transmembrane</keyword>
<evidence type="ECO:0000313" key="7">
    <source>
        <dbReference type="Proteomes" id="UP000199283"/>
    </source>
</evidence>
<sequence>MDGFTIVDGAVAAVILISAILAYSRGLVRETMAIVGWIAAGFLAFTFAGAAEPLVREIPYVGEMLGDNCELAILSAFALVFILALVLTSFFTPLLSGAIRHSAFGPSDRGLGFLFGVLRGVLLVAVGFVVYDRVTVSEGVPMVENSRSAVVFSRAKTGIEQQIPEDAPGWILTRYESLVGECGAPTQSVEAAAAVN</sequence>
<evidence type="ECO:0000256" key="1">
    <source>
        <dbReference type="ARBA" id="ARBA00004141"/>
    </source>
</evidence>
<keyword evidence="3 5" id="KW-1133">Transmembrane helix</keyword>
<dbReference type="InterPro" id="IPR003825">
    <property type="entry name" value="Colicin-V_CvpA"/>
</dbReference>
<dbReference type="EMBL" id="FNZQ01000004">
    <property type="protein sequence ID" value="SEL25626.1"/>
    <property type="molecule type" value="Genomic_DNA"/>
</dbReference>
<dbReference type="OrthoDB" id="9806894at2"/>
<dbReference type="AlphaFoldDB" id="A0A1H7NQ90"/>
<name>A0A1H7NQ90_9RHOB</name>